<keyword evidence="2" id="KW-1185">Reference proteome</keyword>
<dbReference type="EMBL" id="CM042048">
    <property type="protein sequence ID" value="KAI3759128.1"/>
    <property type="molecule type" value="Genomic_DNA"/>
</dbReference>
<sequence>MSFENYDPYFPDQPVVDQYLPVWGNLPSYRSKPAFIWAEDGSSGSPKCTSLTYEGLNHSVHSLSSQLVLSFQRGDMVVILCSPGLELVEILFGCQRAGLVGVPIIPPNPTFSNDNHHHLTRVLSQTRPKVAIADRGYIEKVQEYIKLSHRENPLANLLRNLVWMSMESLGEKNVSSDKSLHSSYQGCKPDEVYLIQYTSGATGIPKPVLVTAGAAAHNVRVARKSYDLHPNSIITSWLPQYHDCGLMFLLLTIVSGATCVLTSPNAFINRPRLWLELITKFKATCTPVPSFTLPLVVKRGQASDKQRLPVNLSTMKNLIIINEPIYHEAIKQFVEVFTPFGLKPSAISPSYGLAENCTFVSTAWRSRLQEVDFPIHKKLLPSARLRYNEEDDDEDEQINIYIVNEETNELVEDGFEGEIWIASSPSNATGYLHHPSLTQEIFHSRLKGSFTHQHFIRTGDRGIIEGAERFLFVTGRCSDIIKHEKGFETHAHYLETTAYESCMRFLRGGCIAAFDVDGSMTVIVAEMQKCGEEEEGILRRICEGIRGFVMKEEGIHVGLIALVKSGSIPKTTSGKIQRWLAKDRFLRGKMDVVMQMKFSEEDNSFKKSLGQNPMIDQSENRKKFLYSTL</sequence>
<reference evidence="2" key="1">
    <citation type="journal article" date="2022" name="Mol. Ecol. Resour.">
        <title>The genomes of chicory, endive, great burdock and yacon provide insights into Asteraceae palaeo-polyploidization history and plant inulin production.</title>
        <authorList>
            <person name="Fan W."/>
            <person name="Wang S."/>
            <person name="Wang H."/>
            <person name="Wang A."/>
            <person name="Jiang F."/>
            <person name="Liu H."/>
            <person name="Zhao H."/>
            <person name="Xu D."/>
            <person name="Zhang Y."/>
        </authorList>
    </citation>
    <scope>NUCLEOTIDE SEQUENCE [LARGE SCALE GENOMIC DNA]</scope>
    <source>
        <strain evidence="2">cv. Niubang</strain>
    </source>
</reference>
<reference evidence="1 2" key="2">
    <citation type="journal article" date="2022" name="Mol. Ecol. Resour.">
        <title>The genomes of chicory, endive, great burdock and yacon provide insights into Asteraceae paleo-polyploidization history and plant inulin production.</title>
        <authorList>
            <person name="Fan W."/>
            <person name="Wang S."/>
            <person name="Wang H."/>
            <person name="Wang A."/>
            <person name="Jiang F."/>
            <person name="Liu H."/>
            <person name="Zhao H."/>
            <person name="Xu D."/>
            <person name="Zhang Y."/>
        </authorList>
    </citation>
    <scope>NUCLEOTIDE SEQUENCE [LARGE SCALE GENOMIC DNA]</scope>
    <source>
        <strain evidence="2">cv. Niubang</strain>
    </source>
</reference>
<protein>
    <submittedName>
        <fullName evidence="1">Uncharacterized protein</fullName>
    </submittedName>
</protein>
<accession>A0ACB9EJA3</accession>
<gene>
    <name evidence="1" type="ORF">L6452_06703</name>
</gene>
<evidence type="ECO:0000313" key="2">
    <source>
        <dbReference type="Proteomes" id="UP001055879"/>
    </source>
</evidence>
<comment type="caution">
    <text evidence="1">The sequence shown here is derived from an EMBL/GenBank/DDBJ whole genome shotgun (WGS) entry which is preliminary data.</text>
</comment>
<name>A0ACB9EJA3_ARCLA</name>
<organism evidence="1 2">
    <name type="scientific">Arctium lappa</name>
    <name type="common">Greater burdock</name>
    <name type="synonym">Lappa major</name>
    <dbReference type="NCBI Taxonomy" id="4217"/>
    <lineage>
        <taxon>Eukaryota</taxon>
        <taxon>Viridiplantae</taxon>
        <taxon>Streptophyta</taxon>
        <taxon>Embryophyta</taxon>
        <taxon>Tracheophyta</taxon>
        <taxon>Spermatophyta</taxon>
        <taxon>Magnoliopsida</taxon>
        <taxon>eudicotyledons</taxon>
        <taxon>Gunneridae</taxon>
        <taxon>Pentapetalae</taxon>
        <taxon>asterids</taxon>
        <taxon>campanulids</taxon>
        <taxon>Asterales</taxon>
        <taxon>Asteraceae</taxon>
        <taxon>Carduoideae</taxon>
        <taxon>Cardueae</taxon>
        <taxon>Arctiinae</taxon>
        <taxon>Arctium</taxon>
    </lineage>
</organism>
<dbReference type="Proteomes" id="UP001055879">
    <property type="component" value="Linkage Group LG02"/>
</dbReference>
<proteinExistence type="predicted"/>
<evidence type="ECO:0000313" key="1">
    <source>
        <dbReference type="EMBL" id="KAI3759128.1"/>
    </source>
</evidence>